<dbReference type="PIR" id="E75009">
    <property type="entry name" value="E75009"/>
</dbReference>
<protein>
    <submittedName>
        <fullName evidence="3">Uncharacterized protein</fullName>
    </submittedName>
</protein>
<feature type="compositionally biased region" description="Low complexity" evidence="1">
    <location>
        <begin position="456"/>
        <end position="481"/>
    </location>
</feature>
<feature type="region of interest" description="Disordered" evidence="1">
    <location>
        <begin position="517"/>
        <end position="537"/>
    </location>
</feature>
<dbReference type="EMBL" id="AJ248288">
    <property type="protein sequence ID" value="CAB50515.1"/>
    <property type="molecule type" value="Genomic_DNA"/>
</dbReference>
<gene>
    <name evidence="3" type="ORF">PAB1290</name>
</gene>
<dbReference type="STRING" id="272844.PAB1290"/>
<evidence type="ECO:0000313" key="4">
    <source>
        <dbReference type="Proteomes" id="UP000000810"/>
    </source>
</evidence>
<keyword evidence="2" id="KW-1133">Transmembrane helix</keyword>
<sequence length="537" mass="60351">MKGGNTMKRELILVVFVSILLIPIAHAQVSTFPVNGEIICLVNSTTSGEFGLINELPVDFTYVSVREIKVLDKNRNEVSGISVKLLDLIIRDWKAKDSKSIRYLAMASSNVTPGDYTLYIFMWGFTKDKMYLIRAYVPIKVSDKPLIFKDAVSFVKERPFSDVALAGDTIVVYSHVINIASTPINVTAEALLKDPLGNVIVKLKRTLSLLPGDNIIRFELQIPLNASDGRYELNYIINYERGSYEYSKDYLVEFGVRLESFSLERTNVLEGEDNFAYIGITSDRSVDVNLTVEVYNDVLGLVYSNRSEVLIRDGPNMLKIDLPTTYPGKNTVNVRILFNGRLLGEKGGWYLVIGYPKLNVTLENKNLVITVENPNNFNIMTELGYRVEWSNGRIMKDVFSLNLDPGVRRLIIRLNGTGEFKYKVTLEAFGRLKTINGSGVVRAEPEPETEIVSKNMTSTTSKPSGTSTMSPTQSTTSKTSPAIRGNKGNTTLILAVVLGSLIIFILGLSYYYYTTNQKRRRRKRPKPRRRSPLGRVR</sequence>
<keyword evidence="2" id="KW-0472">Membrane</keyword>
<dbReference type="KEGG" id="pab:PAB1290"/>
<dbReference type="PhylomeDB" id="Q9UY97"/>
<keyword evidence="4" id="KW-1185">Reference proteome</keyword>
<reference evidence="3 4" key="1">
    <citation type="journal article" date="2003" name="Mol. Microbiol.">
        <title>An integrated analysis of the genome of the hyperthermophilic archaeon Pyrococcus abyssi.</title>
        <authorList>
            <person name="Cohen G."/>
            <person name="Barbe V."/>
            <person name="Flament D."/>
            <person name="Galperin M."/>
            <person name="Heilig R."/>
            <person name="Ripp R."/>
            <person name="Lecompte O."/>
            <person name="Prieur D."/>
            <person name="Poch O."/>
            <person name="Quellerou J."/>
            <person name="Thierry J.C."/>
            <person name="Van der Oost J."/>
            <person name="Weissenbach J."/>
            <person name="Zivanovic Y."/>
            <person name="Forterre P."/>
        </authorList>
    </citation>
    <scope>NUCLEOTIDE SEQUENCE [LARGE SCALE GENOMIC DNA]</scope>
    <source>
        <strain evidence="4">GE5 / Orsay</strain>
    </source>
</reference>
<dbReference type="Proteomes" id="UP000000810">
    <property type="component" value="Chromosome"/>
</dbReference>
<organism evidence="3 4">
    <name type="scientific">Pyrococcus abyssi (strain GE5 / Orsay)</name>
    <dbReference type="NCBI Taxonomy" id="272844"/>
    <lineage>
        <taxon>Archaea</taxon>
        <taxon>Methanobacteriati</taxon>
        <taxon>Methanobacteriota</taxon>
        <taxon>Thermococci</taxon>
        <taxon>Thermococcales</taxon>
        <taxon>Thermococcaceae</taxon>
        <taxon>Pyrococcus</taxon>
    </lineage>
</organism>
<dbReference type="PATRIC" id="fig|272844.11.peg.1721"/>
<evidence type="ECO:0000256" key="2">
    <source>
        <dbReference type="SAM" id="Phobius"/>
    </source>
</evidence>
<dbReference type="HOGENOM" id="CLU_504929_0_0_2"/>
<keyword evidence="2" id="KW-0812">Transmembrane</keyword>
<name>Q9UY97_PYRAB</name>
<accession>Q9UY97</accession>
<feature type="transmembrane region" description="Helical" evidence="2">
    <location>
        <begin position="492"/>
        <end position="513"/>
    </location>
</feature>
<dbReference type="eggNOG" id="arCOG05859">
    <property type="taxonomic scope" value="Archaea"/>
</dbReference>
<feature type="region of interest" description="Disordered" evidence="1">
    <location>
        <begin position="453"/>
        <end position="484"/>
    </location>
</feature>
<evidence type="ECO:0000313" key="3">
    <source>
        <dbReference type="EMBL" id="CAB50515.1"/>
    </source>
</evidence>
<proteinExistence type="predicted"/>
<evidence type="ECO:0000256" key="1">
    <source>
        <dbReference type="SAM" id="MobiDB-lite"/>
    </source>
</evidence>
<dbReference type="AlphaFoldDB" id="Q9UY97"/>